<proteinExistence type="predicted"/>
<accession>Q0W3H0</accession>
<dbReference type="STRING" id="351160.RCIX1900"/>
<dbReference type="KEGG" id="rci:RCIX1900"/>
<gene>
    <name evidence="1" type="ORF">RCIX1900</name>
</gene>
<reference evidence="1 2" key="1">
    <citation type="journal article" date="2006" name="Science">
        <title>Genome of rice cluster I archaea -- the key methane producers in the rice rhizosphere.</title>
        <authorList>
            <person name="Erkel C."/>
            <person name="Kube M."/>
            <person name="Reinhardt R."/>
            <person name="Liesack W."/>
        </authorList>
    </citation>
    <scope>NUCLEOTIDE SEQUENCE [LARGE SCALE GENOMIC DNA]</scope>
    <source>
        <strain evidence="2">DSM 22066 / NBRC 105507 / MRE50</strain>
    </source>
</reference>
<organism evidence="1 2">
    <name type="scientific">Methanocella arvoryzae (strain DSM 22066 / NBRC 105507 / MRE50)</name>
    <dbReference type="NCBI Taxonomy" id="351160"/>
    <lineage>
        <taxon>Archaea</taxon>
        <taxon>Methanobacteriati</taxon>
        <taxon>Methanobacteriota</taxon>
        <taxon>Stenosarchaea group</taxon>
        <taxon>Methanomicrobia</taxon>
        <taxon>Methanocellales</taxon>
        <taxon>Methanocellaceae</taxon>
        <taxon>Methanocella</taxon>
    </lineage>
</organism>
<name>Q0W3H0_METAR</name>
<evidence type="ECO:0000313" key="2">
    <source>
        <dbReference type="Proteomes" id="UP000000663"/>
    </source>
</evidence>
<keyword evidence="2" id="KW-1185">Reference proteome</keyword>
<dbReference type="Proteomes" id="UP000000663">
    <property type="component" value="Chromosome"/>
</dbReference>
<dbReference type="GeneID" id="5144858"/>
<dbReference type="eggNOG" id="arCOG12565">
    <property type="taxonomic scope" value="Archaea"/>
</dbReference>
<evidence type="ECO:0000313" key="1">
    <source>
        <dbReference type="EMBL" id="CAJ37073.1"/>
    </source>
</evidence>
<dbReference type="RefSeq" id="WP_012035496.1">
    <property type="nucleotide sequence ID" value="NC_009464.1"/>
</dbReference>
<dbReference type="EMBL" id="AM114193">
    <property type="protein sequence ID" value="CAJ37073.1"/>
    <property type="molecule type" value="Genomic_DNA"/>
</dbReference>
<sequence length="92" mass="10694">MFGFLKKLFGGGKKIAFKKCFFEKNQICDQTCRAFSEKGTCSIVDRVRETRDPKECAEALRALRNIHKDPDRIARDYPDLFPPPKLYYENDG</sequence>
<dbReference type="AlphaFoldDB" id="Q0W3H0"/>
<protein>
    <submittedName>
        <fullName evidence="1">Uncharacterized protein</fullName>
    </submittedName>
</protein>